<feature type="compositionally biased region" description="Basic and acidic residues" evidence="1">
    <location>
        <begin position="144"/>
        <end position="162"/>
    </location>
</feature>
<feature type="compositionally biased region" description="Polar residues" evidence="1">
    <location>
        <begin position="109"/>
        <end position="131"/>
    </location>
</feature>
<dbReference type="EMBL" id="JAEPQZ010000008">
    <property type="protein sequence ID" value="KAG2177803.1"/>
    <property type="molecule type" value="Genomic_DNA"/>
</dbReference>
<organism evidence="2 3">
    <name type="scientific">Mortierella isabellina</name>
    <name type="common">Filamentous fungus</name>
    <name type="synonym">Umbelopsis isabellina</name>
    <dbReference type="NCBI Taxonomy" id="91625"/>
    <lineage>
        <taxon>Eukaryota</taxon>
        <taxon>Fungi</taxon>
        <taxon>Fungi incertae sedis</taxon>
        <taxon>Mucoromycota</taxon>
        <taxon>Mucoromycotina</taxon>
        <taxon>Umbelopsidomycetes</taxon>
        <taxon>Umbelopsidales</taxon>
        <taxon>Umbelopsidaceae</taxon>
        <taxon>Umbelopsis</taxon>
    </lineage>
</organism>
<evidence type="ECO:0000256" key="1">
    <source>
        <dbReference type="SAM" id="MobiDB-lite"/>
    </source>
</evidence>
<proteinExistence type="predicted"/>
<reference evidence="2" key="1">
    <citation type="submission" date="2020-12" db="EMBL/GenBank/DDBJ databases">
        <title>Metabolic potential, ecology and presence of endohyphal bacteria is reflected in genomic diversity of Mucoromycotina.</title>
        <authorList>
            <person name="Muszewska A."/>
            <person name="Okrasinska A."/>
            <person name="Steczkiewicz K."/>
            <person name="Drgas O."/>
            <person name="Orlowska M."/>
            <person name="Perlinska-Lenart U."/>
            <person name="Aleksandrzak-Piekarczyk T."/>
            <person name="Szatraj K."/>
            <person name="Zielenkiewicz U."/>
            <person name="Pilsyk S."/>
            <person name="Malc E."/>
            <person name="Mieczkowski P."/>
            <person name="Kruszewska J.S."/>
            <person name="Biernat P."/>
            <person name="Pawlowska J."/>
        </authorList>
    </citation>
    <scope>NUCLEOTIDE SEQUENCE</scope>
    <source>
        <strain evidence="2">WA0000067209</strain>
    </source>
</reference>
<dbReference type="OrthoDB" id="10485383at2759"/>
<feature type="region of interest" description="Disordered" evidence="1">
    <location>
        <begin position="86"/>
        <end position="189"/>
    </location>
</feature>
<feature type="compositionally biased region" description="Low complexity" evidence="1">
    <location>
        <begin position="132"/>
        <end position="142"/>
    </location>
</feature>
<comment type="caution">
    <text evidence="2">The sequence shown here is derived from an EMBL/GenBank/DDBJ whole genome shotgun (WGS) entry which is preliminary data.</text>
</comment>
<evidence type="ECO:0000313" key="2">
    <source>
        <dbReference type="EMBL" id="KAG2177803.1"/>
    </source>
</evidence>
<dbReference type="AlphaFoldDB" id="A0A8H7UFB7"/>
<protein>
    <submittedName>
        <fullName evidence="2">Uncharacterized protein</fullName>
    </submittedName>
</protein>
<gene>
    <name evidence="2" type="ORF">INT43_003050</name>
</gene>
<sequence>MHYSYLPHKCSKVYDIFNIKLNRPLKKCSVILNGIPRDAWICNSAQGNVLFQLTLGNFGLVNLEIIGMDEYDELYGVSGGNNDSYYGNQDIYGDDQDNSQSYDPEKATLYSNQPNKAEGQSQQEKSDSNPTYDQQQQYYGGDSDNTRDAPQQREYDQTHDQDQSNQSVGGQEEHESHPSVASAANQDEG</sequence>
<keyword evidence="3" id="KW-1185">Reference proteome</keyword>
<evidence type="ECO:0000313" key="3">
    <source>
        <dbReference type="Proteomes" id="UP000654370"/>
    </source>
</evidence>
<name>A0A8H7UFB7_MORIS</name>
<accession>A0A8H7UFB7</accession>
<dbReference type="Proteomes" id="UP000654370">
    <property type="component" value="Unassembled WGS sequence"/>
</dbReference>